<evidence type="ECO:0000256" key="6">
    <source>
        <dbReference type="ARBA" id="ARBA00023136"/>
    </source>
</evidence>
<evidence type="ECO:0000313" key="11">
    <source>
        <dbReference type="EMBL" id="MFD1990031.1"/>
    </source>
</evidence>
<keyword evidence="4" id="KW-0067">ATP-binding</keyword>
<dbReference type="SMART" id="SM00382">
    <property type="entry name" value="AAA"/>
    <property type="match status" value="1"/>
</dbReference>
<accession>A0ABW4URS9</accession>
<organism evidence="11 12">
    <name type="scientific">Paenibacillus nicotianae</name>
    <dbReference type="NCBI Taxonomy" id="1526551"/>
    <lineage>
        <taxon>Bacteria</taxon>
        <taxon>Bacillati</taxon>
        <taxon>Bacillota</taxon>
        <taxon>Bacilli</taxon>
        <taxon>Bacillales</taxon>
        <taxon>Paenibacillaceae</taxon>
        <taxon>Paenibacillus</taxon>
    </lineage>
</organism>
<keyword evidence="3" id="KW-0547">Nucleotide-binding</keyword>
<dbReference type="Gene3D" id="3.40.710.10">
    <property type="entry name" value="DD-peptidase/beta-lactamase superfamily"/>
    <property type="match status" value="1"/>
</dbReference>
<evidence type="ECO:0000259" key="9">
    <source>
        <dbReference type="PROSITE" id="PS50893"/>
    </source>
</evidence>
<dbReference type="NCBIfam" id="TIGR01194">
    <property type="entry name" value="cyc_pep_trnsptr"/>
    <property type="match status" value="1"/>
</dbReference>
<evidence type="ECO:0000256" key="1">
    <source>
        <dbReference type="ARBA" id="ARBA00004651"/>
    </source>
</evidence>
<evidence type="ECO:0000256" key="7">
    <source>
        <dbReference type="SAM" id="Phobius"/>
    </source>
</evidence>
<feature type="domain" description="ABC transporter" evidence="9">
    <location>
        <begin position="827"/>
        <end position="1058"/>
    </location>
</feature>
<evidence type="ECO:0000256" key="8">
    <source>
        <dbReference type="SAM" id="SignalP"/>
    </source>
</evidence>
<dbReference type="InterPro" id="IPR003593">
    <property type="entry name" value="AAA+_ATPase"/>
</dbReference>
<feature type="signal peptide" evidence="8">
    <location>
        <begin position="1"/>
        <end position="29"/>
    </location>
</feature>
<feature type="transmembrane region" description="Helical" evidence="7">
    <location>
        <begin position="442"/>
        <end position="462"/>
    </location>
</feature>
<dbReference type="PANTHER" id="PTHR46825">
    <property type="entry name" value="D-ALANYL-D-ALANINE-CARBOXYPEPTIDASE/ENDOPEPTIDASE AMPH"/>
    <property type="match status" value="1"/>
</dbReference>
<dbReference type="Pfam" id="PF00144">
    <property type="entry name" value="Beta-lactamase"/>
    <property type="match status" value="1"/>
</dbReference>
<dbReference type="SUPFAM" id="SSF90123">
    <property type="entry name" value="ABC transporter transmembrane region"/>
    <property type="match status" value="1"/>
</dbReference>
<keyword evidence="6 7" id="KW-0472">Membrane</keyword>
<dbReference type="EMBL" id="JBHUGF010000010">
    <property type="protein sequence ID" value="MFD1990031.1"/>
    <property type="molecule type" value="Genomic_DNA"/>
</dbReference>
<feature type="transmembrane region" description="Helical" evidence="7">
    <location>
        <begin position="482"/>
        <end position="507"/>
    </location>
</feature>
<feature type="transmembrane region" description="Helical" evidence="7">
    <location>
        <begin position="648"/>
        <end position="667"/>
    </location>
</feature>
<dbReference type="Proteomes" id="UP001597403">
    <property type="component" value="Unassembled WGS sequence"/>
</dbReference>
<evidence type="ECO:0000313" key="12">
    <source>
        <dbReference type="Proteomes" id="UP001597403"/>
    </source>
</evidence>
<evidence type="ECO:0000259" key="10">
    <source>
        <dbReference type="PROSITE" id="PS50929"/>
    </source>
</evidence>
<dbReference type="Pfam" id="PF00005">
    <property type="entry name" value="ABC_tran"/>
    <property type="match status" value="1"/>
</dbReference>
<dbReference type="InterPro" id="IPR050491">
    <property type="entry name" value="AmpC-like"/>
</dbReference>
<reference evidence="12" key="1">
    <citation type="journal article" date="2019" name="Int. J. Syst. Evol. Microbiol.">
        <title>The Global Catalogue of Microorganisms (GCM) 10K type strain sequencing project: providing services to taxonomists for standard genome sequencing and annotation.</title>
        <authorList>
            <consortium name="The Broad Institute Genomics Platform"/>
            <consortium name="The Broad Institute Genome Sequencing Center for Infectious Disease"/>
            <person name="Wu L."/>
            <person name="Ma J."/>
        </authorList>
    </citation>
    <scope>NUCLEOTIDE SEQUENCE [LARGE SCALE GENOMIC DNA]</scope>
    <source>
        <strain evidence="12">CGMCC 1.15067</strain>
    </source>
</reference>
<proteinExistence type="predicted"/>
<gene>
    <name evidence="11" type="ORF">ACFSGI_08675</name>
</gene>
<keyword evidence="8" id="KW-0732">Signal</keyword>
<dbReference type="RefSeq" id="WP_379282968.1">
    <property type="nucleotide sequence ID" value="NZ_JBHUGF010000010.1"/>
</dbReference>
<dbReference type="InterPro" id="IPR001466">
    <property type="entry name" value="Beta-lactam-related"/>
</dbReference>
<feature type="chain" id="PRO_5045340025" evidence="8">
    <location>
        <begin position="30"/>
        <end position="1058"/>
    </location>
</feature>
<feature type="transmembrane region" description="Helical" evidence="7">
    <location>
        <begin position="519"/>
        <end position="540"/>
    </location>
</feature>
<feature type="transmembrane region" description="Helical" evidence="7">
    <location>
        <begin position="546"/>
        <end position="564"/>
    </location>
</feature>
<feature type="transmembrane region" description="Helical" evidence="7">
    <location>
        <begin position="734"/>
        <end position="753"/>
    </location>
</feature>
<dbReference type="InterPro" id="IPR036640">
    <property type="entry name" value="ABC1_TM_sf"/>
</dbReference>
<dbReference type="Gene3D" id="3.40.50.300">
    <property type="entry name" value="P-loop containing nucleotide triphosphate hydrolases"/>
    <property type="match status" value="1"/>
</dbReference>
<name>A0ABW4URS9_9BACL</name>
<feature type="transmembrane region" description="Helical" evidence="7">
    <location>
        <begin position="622"/>
        <end position="642"/>
    </location>
</feature>
<dbReference type="InterPro" id="IPR003439">
    <property type="entry name" value="ABC_transporter-like_ATP-bd"/>
</dbReference>
<dbReference type="SUPFAM" id="SSF52540">
    <property type="entry name" value="P-loop containing nucleoside triphosphate hydrolases"/>
    <property type="match status" value="1"/>
</dbReference>
<evidence type="ECO:0000256" key="5">
    <source>
        <dbReference type="ARBA" id="ARBA00022989"/>
    </source>
</evidence>
<feature type="transmembrane region" description="Helical" evidence="7">
    <location>
        <begin position="401"/>
        <end position="422"/>
    </location>
</feature>
<comment type="caution">
    <text evidence="11">The sequence shown here is derived from an EMBL/GenBank/DDBJ whole genome shotgun (WGS) entry which is preliminary data.</text>
</comment>
<dbReference type="InterPro" id="IPR011527">
    <property type="entry name" value="ABC1_TM_dom"/>
</dbReference>
<dbReference type="InterPro" id="IPR005898">
    <property type="entry name" value="Cyc_pep_transpt_SyrD/YojI"/>
</dbReference>
<feature type="domain" description="ABC transmembrane type-1" evidence="10">
    <location>
        <begin position="519"/>
        <end position="791"/>
    </location>
</feature>
<protein>
    <submittedName>
        <fullName evidence="11">Cyclic peptide export ABC transporter</fullName>
    </submittedName>
</protein>
<evidence type="ECO:0000256" key="3">
    <source>
        <dbReference type="ARBA" id="ARBA00022741"/>
    </source>
</evidence>
<evidence type="ECO:0000256" key="4">
    <source>
        <dbReference type="ARBA" id="ARBA00022840"/>
    </source>
</evidence>
<keyword evidence="5 7" id="KW-1133">Transmembrane helix</keyword>
<keyword evidence="12" id="KW-1185">Reference proteome</keyword>
<sequence>MNFARVFFTVKMLLLFTLLLAWTAPLASASSNTKTAVETTIDTTSANLTKIESWVQEQMNHADIPGLSVTIIRDGQTVLQKGYGLANIATNQPVDNTTAFEIGSNSKAFTGLAVLQLIKQNKIQLNDPVNLYLPWFKPTYEGKSAVITIEQLLHHTSGIPFATIGILPEGSGQDKLEQTVRMLEHQRLANQPGQKFEYATINYDVLGLIIEKVSHLSYADYMKKNIFTPLEMNNTFVKQDFLKDHSYMANGYKISYTSPQAYIPPSYDGNAPAGYIVSTAEDMKRWLAIQLGNKQKSTVDYTLIQQSHIPNRSVSPDTNGSSYAIGWDVFQKGNGEISHAGNNPTFSSFIVMRPTENVGVLVMGNLNSDYTQLIGQGILDQLEQKEVPFIQSDTYKKADQIAVGLIFVGIVITIVLLVYIFFTVREIWLNVRKPAFRHKKSYMLLGAHILAALILGIALYKVPEILLYGLTWRFIEVWLPASVMMTVYVLLTIGGLYLIYSLLVLFFPKQKEKSLLAPIMLGVISGLGNAFVIFIINESFNRTNNLFNGLLFYFAIAIILYVFGQRVIRAMLVKLTNQIIYEKRTELVHKLLRTPFSKLDSFERGRVEATLNNDTEVISRSLSILISGATNIITLICCFLYLGIMNLYSLLLSFVIIAVLAMVYMMVGNRANQLMEETRDLQNTFFRFIDDLLEGFKELSLNKHKRDEFEIAMKQSSEAYKDKRNVYQLRYSDIFVLGELLFVLVIGVVVFVFPEIFKQMDSSMLRNYVFVFLYMTGPVNQLLDSIPHYAQIKISWQRLQTMLREIEKQENSSTTTEVIAHKQSLQLQLQDIMYSYKSRDDVGSTGQLTVEQATSDRKSFHVGPISSQFESGSIIFITGGNGSGKSTLARLLTGLYEPDSGKLLLNNEVVSPGQLGQYYSAIFGDFHLFDRLYGIDWTNKQAEIQHYLRLLKLEGKVTIHEGIFSTVKLSTGQKKRLALLVAYLEDRPFCLLDEWAADQDPQYRSFFYHTLLPDMKAQGKCVIAITHDDQYFQLADRIIKMDSGRIVSFGSAVETVTI</sequence>
<dbReference type="InterPro" id="IPR012338">
    <property type="entry name" value="Beta-lactam/transpept-like"/>
</dbReference>
<dbReference type="Gene3D" id="1.20.1560.10">
    <property type="entry name" value="ABC transporter type 1, transmembrane domain"/>
    <property type="match status" value="1"/>
</dbReference>
<dbReference type="InterPro" id="IPR027417">
    <property type="entry name" value="P-loop_NTPase"/>
</dbReference>
<dbReference type="PROSITE" id="PS50929">
    <property type="entry name" value="ABC_TM1F"/>
    <property type="match status" value="1"/>
</dbReference>
<dbReference type="PROSITE" id="PS50893">
    <property type="entry name" value="ABC_TRANSPORTER_2"/>
    <property type="match status" value="1"/>
</dbReference>
<comment type="subcellular location">
    <subcellularLocation>
        <location evidence="1">Cell membrane</location>
        <topology evidence="1">Multi-pass membrane protein</topology>
    </subcellularLocation>
</comment>
<keyword evidence="2 7" id="KW-0812">Transmembrane</keyword>
<evidence type="ECO:0000256" key="2">
    <source>
        <dbReference type="ARBA" id="ARBA00022692"/>
    </source>
</evidence>
<dbReference type="PANTHER" id="PTHR46825:SF11">
    <property type="entry name" value="PENICILLIN-BINDING PROTEIN 4"/>
    <property type="match status" value="1"/>
</dbReference>
<dbReference type="SUPFAM" id="SSF56601">
    <property type="entry name" value="beta-lactamase/transpeptidase-like"/>
    <property type="match status" value="1"/>
</dbReference>